<sequence length="201" mass="22686">MSPTLNKLLNDTFNNYDKRIRPFENERPLIFSSRITVAMLINLVSEAQTVSFNMAQYLRWQDPRLAWDPAKYNNTNQIYVPSSLLWMPTLFFYNSIQTDSALTDPTALVTIALATFFALVILLGIVADAMPKSNSMSVIAYIDCMERYNNKDIPRNDLDGNTAGCKAYVWSDWYGGTYWLKSATGPLVDQDVSKNIGAGIL</sequence>
<accession>A0A914DWD6</accession>
<dbReference type="AlphaFoldDB" id="A0A914DWD6"/>
<keyword evidence="1" id="KW-0812">Transmembrane</keyword>
<keyword evidence="1" id="KW-0472">Membrane</keyword>
<dbReference type="SUPFAM" id="SSF63712">
    <property type="entry name" value="Nicotinic receptor ligand binding domain-like"/>
    <property type="match status" value="1"/>
</dbReference>
<dbReference type="GO" id="GO:0005230">
    <property type="term" value="F:extracellular ligand-gated monoatomic ion channel activity"/>
    <property type="evidence" value="ECO:0007669"/>
    <property type="project" value="InterPro"/>
</dbReference>
<dbReference type="GO" id="GO:0004888">
    <property type="term" value="F:transmembrane signaling receptor activity"/>
    <property type="evidence" value="ECO:0007669"/>
    <property type="project" value="InterPro"/>
</dbReference>
<feature type="domain" description="Neurotransmitter-gated ion-channel ligand-binding" evidence="2">
    <location>
        <begin position="7"/>
        <end position="111"/>
    </location>
</feature>
<protein>
    <submittedName>
        <fullName evidence="4">Neurotransmitter-gated ion-channel ligand-binding domain-containing protein</fullName>
    </submittedName>
</protein>
<evidence type="ECO:0000313" key="3">
    <source>
        <dbReference type="Proteomes" id="UP000887540"/>
    </source>
</evidence>
<dbReference type="InterPro" id="IPR006201">
    <property type="entry name" value="Neur_channel"/>
</dbReference>
<evidence type="ECO:0000259" key="2">
    <source>
        <dbReference type="Pfam" id="PF02931"/>
    </source>
</evidence>
<evidence type="ECO:0000313" key="4">
    <source>
        <dbReference type="WBParaSite" id="ACRNAN_scaffold4127.g11857.t1"/>
    </source>
</evidence>
<organism evidence="3 4">
    <name type="scientific">Acrobeloides nanus</name>
    <dbReference type="NCBI Taxonomy" id="290746"/>
    <lineage>
        <taxon>Eukaryota</taxon>
        <taxon>Metazoa</taxon>
        <taxon>Ecdysozoa</taxon>
        <taxon>Nematoda</taxon>
        <taxon>Chromadorea</taxon>
        <taxon>Rhabditida</taxon>
        <taxon>Tylenchina</taxon>
        <taxon>Cephalobomorpha</taxon>
        <taxon>Cephaloboidea</taxon>
        <taxon>Cephalobidae</taxon>
        <taxon>Acrobeloides</taxon>
    </lineage>
</organism>
<dbReference type="Gene3D" id="2.70.170.10">
    <property type="entry name" value="Neurotransmitter-gated ion-channel ligand-binding domain"/>
    <property type="match status" value="1"/>
</dbReference>
<keyword evidence="3" id="KW-1185">Reference proteome</keyword>
<reference evidence="4" key="1">
    <citation type="submission" date="2022-11" db="UniProtKB">
        <authorList>
            <consortium name="WormBaseParasite"/>
        </authorList>
    </citation>
    <scope>IDENTIFICATION</scope>
</reference>
<feature type="transmembrane region" description="Helical" evidence="1">
    <location>
        <begin position="108"/>
        <end position="127"/>
    </location>
</feature>
<evidence type="ECO:0000256" key="1">
    <source>
        <dbReference type="SAM" id="Phobius"/>
    </source>
</evidence>
<feature type="transmembrane region" description="Helical" evidence="1">
    <location>
        <begin position="78"/>
        <end position="96"/>
    </location>
</feature>
<dbReference type="GO" id="GO:0016020">
    <property type="term" value="C:membrane"/>
    <property type="evidence" value="ECO:0007669"/>
    <property type="project" value="InterPro"/>
</dbReference>
<dbReference type="WBParaSite" id="ACRNAN_scaffold4127.g11857.t1">
    <property type="protein sequence ID" value="ACRNAN_scaffold4127.g11857.t1"/>
    <property type="gene ID" value="ACRNAN_scaffold4127.g11857"/>
</dbReference>
<dbReference type="Pfam" id="PF02931">
    <property type="entry name" value="Neur_chan_LBD"/>
    <property type="match status" value="1"/>
</dbReference>
<dbReference type="InterPro" id="IPR006202">
    <property type="entry name" value="Neur_chan_lig-bd"/>
</dbReference>
<dbReference type="PANTHER" id="PTHR18945">
    <property type="entry name" value="NEUROTRANSMITTER GATED ION CHANNEL"/>
    <property type="match status" value="1"/>
</dbReference>
<dbReference type="Proteomes" id="UP000887540">
    <property type="component" value="Unplaced"/>
</dbReference>
<name>A0A914DWD6_9BILA</name>
<dbReference type="InterPro" id="IPR036734">
    <property type="entry name" value="Neur_chan_lig-bd_sf"/>
</dbReference>
<keyword evidence="1" id="KW-1133">Transmembrane helix</keyword>
<proteinExistence type="predicted"/>